<evidence type="ECO:0000259" key="6">
    <source>
        <dbReference type="PROSITE" id="PS50142"/>
    </source>
</evidence>
<proteinExistence type="predicted"/>
<keyword evidence="2 3" id="KW-0694">RNA-binding</keyword>
<keyword evidence="8" id="KW-1185">Reference proteome</keyword>
<feature type="region of interest" description="Disordered" evidence="4">
    <location>
        <begin position="1"/>
        <end position="20"/>
    </location>
</feature>
<evidence type="ECO:0000256" key="3">
    <source>
        <dbReference type="PROSITE-ProRule" id="PRU00266"/>
    </source>
</evidence>
<evidence type="ECO:0000259" key="5">
    <source>
        <dbReference type="PROSITE" id="PS50137"/>
    </source>
</evidence>
<evidence type="ECO:0000256" key="1">
    <source>
        <dbReference type="ARBA" id="ARBA00022801"/>
    </source>
</evidence>
<gene>
    <name evidence="7" type="ORF">C3L33_11564</name>
</gene>
<dbReference type="SMART" id="SM00535">
    <property type="entry name" value="RIBOc"/>
    <property type="match status" value="1"/>
</dbReference>
<comment type="caution">
    <text evidence="7">The sequence shown here is derived from an EMBL/GenBank/DDBJ whole genome shotgun (WGS) entry which is preliminary data.</text>
</comment>
<evidence type="ECO:0000256" key="4">
    <source>
        <dbReference type="SAM" id="MobiDB-lite"/>
    </source>
</evidence>
<dbReference type="Proteomes" id="UP000428333">
    <property type="component" value="Linkage Group LG07"/>
</dbReference>
<dbReference type="OrthoDB" id="416741at2759"/>
<feature type="non-terminal residue" evidence="7">
    <location>
        <position position="1"/>
    </location>
</feature>
<sequence length="243" mass="27208">MNDPTATHTPSAYGGDADDKKIRIRIIENYTPRPGDADDEDYRTDISDSGRAVEKLLDYSFKDKRLLEEALTHPSYTDSASYQRLEWLGDSALGLAVSNFLFSAHPDLQPGQLSLLRSANTSTEKLARAAAARAALKKLCLYECNSKMGVDYSCIYGTTEIEGAKQKLHALCGKKRWPKPYYGTVKTSGPFHERRYVRSVEIKTAKNVLHNLCVEGDEKSRVRDADNSAASLMIRRLQELKEI</sequence>
<accession>A0A6A4LB17</accession>
<evidence type="ECO:0008006" key="9">
    <source>
        <dbReference type="Google" id="ProtNLM"/>
    </source>
</evidence>
<dbReference type="SMART" id="SM00358">
    <property type="entry name" value="DSRM"/>
    <property type="match status" value="1"/>
</dbReference>
<reference evidence="7 8" key="1">
    <citation type="journal article" date="2019" name="Genome Biol. Evol.">
        <title>The Rhododendron genome and chromosomal organization provide insight into shared whole-genome duplications across the heath family (Ericaceae).</title>
        <authorList>
            <person name="Soza V.L."/>
            <person name="Lindsley D."/>
            <person name="Waalkes A."/>
            <person name="Ramage E."/>
            <person name="Patwardhan R.P."/>
            <person name="Burton J.N."/>
            <person name="Adey A."/>
            <person name="Kumar A."/>
            <person name="Qiu R."/>
            <person name="Shendure J."/>
            <person name="Hall B."/>
        </authorList>
    </citation>
    <scope>NUCLEOTIDE SEQUENCE [LARGE SCALE GENOMIC DNA]</scope>
    <source>
        <strain evidence="7">RSF 1966-606</strain>
    </source>
</reference>
<dbReference type="Gene3D" id="1.10.1520.10">
    <property type="entry name" value="Ribonuclease III domain"/>
    <property type="match status" value="1"/>
</dbReference>
<dbReference type="PANTHER" id="PTHR14950:SF49">
    <property type="entry name" value="RIBONUCLEASE 3-LIKE PROTEIN 2-RELATED"/>
    <property type="match status" value="1"/>
</dbReference>
<dbReference type="GO" id="GO:0005634">
    <property type="term" value="C:nucleus"/>
    <property type="evidence" value="ECO:0007669"/>
    <property type="project" value="TreeGrafter"/>
</dbReference>
<organism evidence="7 8">
    <name type="scientific">Rhododendron williamsianum</name>
    <dbReference type="NCBI Taxonomy" id="262921"/>
    <lineage>
        <taxon>Eukaryota</taxon>
        <taxon>Viridiplantae</taxon>
        <taxon>Streptophyta</taxon>
        <taxon>Embryophyta</taxon>
        <taxon>Tracheophyta</taxon>
        <taxon>Spermatophyta</taxon>
        <taxon>Magnoliopsida</taxon>
        <taxon>eudicotyledons</taxon>
        <taxon>Gunneridae</taxon>
        <taxon>Pentapetalae</taxon>
        <taxon>asterids</taxon>
        <taxon>Ericales</taxon>
        <taxon>Ericaceae</taxon>
        <taxon>Ericoideae</taxon>
        <taxon>Rhodoreae</taxon>
        <taxon>Rhododendron</taxon>
    </lineage>
</organism>
<feature type="domain" description="RNase III" evidence="6">
    <location>
        <begin position="50"/>
        <end position="130"/>
    </location>
</feature>
<feature type="compositionally biased region" description="Polar residues" evidence="4">
    <location>
        <begin position="1"/>
        <end position="10"/>
    </location>
</feature>
<dbReference type="InterPro" id="IPR036389">
    <property type="entry name" value="RNase_III_sf"/>
</dbReference>
<dbReference type="AlphaFoldDB" id="A0A6A4LB17"/>
<dbReference type="PANTHER" id="PTHR14950">
    <property type="entry name" value="DICER-RELATED"/>
    <property type="match status" value="1"/>
</dbReference>
<dbReference type="CDD" id="cd00593">
    <property type="entry name" value="RIBOc"/>
    <property type="match status" value="1"/>
</dbReference>
<dbReference type="Gene3D" id="3.30.160.20">
    <property type="match status" value="1"/>
</dbReference>
<dbReference type="PROSITE" id="PS50137">
    <property type="entry name" value="DS_RBD"/>
    <property type="match status" value="1"/>
</dbReference>
<dbReference type="EMBL" id="QEFC01001721">
    <property type="protein sequence ID" value="KAE9456483.1"/>
    <property type="molecule type" value="Genomic_DNA"/>
</dbReference>
<keyword evidence="1" id="KW-0378">Hydrolase</keyword>
<dbReference type="GO" id="GO:0003723">
    <property type="term" value="F:RNA binding"/>
    <property type="evidence" value="ECO:0007669"/>
    <property type="project" value="UniProtKB-UniRule"/>
</dbReference>
<dbReference type="PROSITE" id="PS00517">
    <property type="entry name" value="RNASE_3_1"/>
    <property type="match status" value="1"/>
</dbReference>
<dbReference type="InterPro" id="IPR014720">
    <property type="entry name" value="dsRBD_dom"/>
</dbReference>
<dbReference type="GO" id="GO:0004525">
    <property type="term" value="F:ribonuclease III activity"/>
    <property type="evidence" value="ECO:0007669"/>
    <property type="project" value="InterPro"/>
</dbReference>
<feature type="domain" description="DRBM" evidence="5">
    <location>
        <begin position="163"/>
        <end position="239"/>
    </location>
</feature>
<dbReference type="PROSITE" id="PS50142">
    <property type="entry name" value="RNASE_3_2"/>
    <property type="match status" value="1"/>
</dbReference>
<protein>
    <recommendedName>
        <fullName evidence="9">RNase III domain-containing protein</fullName>
    </recommendedName>
</protein>
<evidence type="ECO:0000313" key="8">
    <source>
        <dbReference type="Proteomes" id="UP000428333"/>
    </source>
</evidence>
<dbReference type="GO" id="GO:0005737">
    <property type="term" value="C:cytoplasm"/>
    <property type="evidence" value="ECO:0007669"/>
    <property type="project" value="TreeGrafter"/>
</dbReference>
<dbReference type="Pfam" id="PF00636">
    <property type="entry name" value="Ribonuclease_3"/>
    <property type="match status" value="1"/>
</dbReference>
<dbReference type="InterPro" id="IPR000999">
    <property type="entry name" value="RNase_III_dom"/>
</dbReference>
<name>A0A6A4LB17_9ERIC</name>
<evidence type="ECO:0000256" key="2">
    <source>
        <dbReference type="ARBA" id="ARBA00022884"/>
    </source>
</evidence>
<dbReference type="Pfam" id="PF14709">
    <property type="entry name" value="DND1_DSRM"/>
    <property type="match status" value="1"/>
</dbReference>
<evidence type="ECO:0000313" key="7">
    <source>
        <dbReference type="EMBL" id="KAE9456483.1"/>
    </source>
</evidence>
<dbReference type="SUPFAM" id="SSF54768">
    <property type="entry name" value="dsRNA-binding domain-like"/>
    <property type="match status" value="1"/>
</dbReference>
<dbReference type="GO" id="GO:0030422">
    <property type="term" value="P:siRNA processing"/>
    <property type="evidence" value="ECO:0007669"/>
    <property type="project" value="TreeGrafter"/>
</dbReference>
<dbReference type="SUPFAM" id="SSF69065">
    <property type="entry name" value="RNase III domain-like"/>
    <property type="match status" value="1"/>
</dbReference>